<keyword evidence="2" id="KW-0732">Signal</keyword>
<dbReference type="RefSeq" id="WP_094455466.1">
    <property type="nucleotide sequence ID" value="NZ_NMVJ01000010.1"/>
</dbReference>
<comment type="caution">
    <text evidence="4">The sequence shown here is derived from an EMBL/GenBank/DDBJ whole genome shotgun (WGS) entry which is preliminary data.</text>
</comment>
<dbReference type="GO" id="GO:0004553">
    <property type="term" value="F:hydrolase activity, hydrolyzing O-glycosyl compounds"/>
    <property type="evidence" value="ECO:0007669"/>
    <property type="project" value="InterPro"/>
</dbReference>
<dbReference type="PROSITE" id="PS51762">
    <property type="entry name" value="GH16_2"/>
    <property type="match status" value="1"/>
</dbReference>
<dbReference type="SUPFAM" id="SSF49899">
    <property type="entry name" value="Concanavalin A-like lectins/glucanases"/>
    <property type="match status" value="1"/>
</dbReference>
<evidence type="ECO:0000256" key="1">
    <source>
        <dbReference type="ARBA" id="ARBA00006865"/>
    </source>
</evidence>
<dbReference type="OrthoDB" id="9809583at2"/>
<feature type="chain" id="PRO_5012648799" description="GH16 domain-containing protein" evidence="2">
    <location>
        <begin position="29"/>
        <end position="1119"/>
    </location>
</feature>
<dbReference type="Pfam" id="PF08310">
    <property type="entry name" value="LGFP"/>
    <property type="match status" value="6"/>
</dbReference>
<sequence>MLKRLSRAVGAAIAVTLAMALGVGTALAAPGPVPMQTFQKPTFDFPTSSITLPDVDGITWTIQMIEPTPAGEVVAYESGIHAFDVTASQGQRYSVVATRASDGQTQETTGWLPLILEPTAPDFRESDEFVRAPSHAGTKWYAMLPDGTEQELKALTWTNLSDVEGDFTIEVRPGDSSGKRVWLVGQTSWTHNWNADDFPEPAFNDVEGTVELPAKPGFTWTINDEPYEPGTHAFEVPERGGLPMTVVSARAADGATDSTLHTLPEVYEAPAPAFSQADRRVSVTPRWGMEWYLVTDDTDTKLAYGGQVVDVEGDFTIEVRSNSGGKQLLLVGQTSWDYNWSANVFPEPTFNYRDGSITFPEKDGYTWTLQPMKGNEYAGDKISYAPGPRDIAVPERGQRYEVVATRTSDGQTQAWRDWLPEVYTSPAPTFDNGELKVYTPGRWGTTWYAILANGEERKLNSNSWSLMFDQQGQPVTFEIRSNSNGQQLLLAGDTSWTHTWPARPDYDLSGGDEFNDEGISAQWIVSERDTPAKGKSVYKADNLTIGEEDGESVLKIRSRRHCVASLDEPLTDANGIPDGATGQATICPPGTVTTYSTGHMITEFIYDAPQRVEIRAKMPKPHVGQTLALWMHNDNKFCNSNADSPNADIGELDVLEVWDVDNTVASTHMACTDGKLRSFSVGTNAELREEWHTWAVEYDGYAIRYYFDGEQLGDRNNPAGGPIDVTAQRMGISQERFNRVMEDYAWRFIAGIHMPKDGGWAPWAPDDRPFPTQYDLIDYIRITPYDPANCAPTGPIGQEYAANPQLGEPLGCAQDAGVAGARMQRFENGTIYWSQATGAHAVVGRILDKYLASGGPAALGLPVDGELTGLRDGGASQRFQKVTMFWSLKTGAHWARGDILAKYAANGWETGSFGYPITDEICGIRNNGCYQKFQYGNTHVYWSPATGAHFIRGRIFDKYTENRWENGDFGYPTTDEICGIRNNGCYQKFQNGNTHVYWTPATDAHFIRGRIFDRYTQLGWENGAFGYPTTDEICGIRGGGCYQRFQHSNGHIYWHVTTGAWDVRGLIFNHYATLRWENGRLGYPTGPEQCRTLTGGTRECTQRYQHGTITWNSRTGTRS</sequence>
<evidence type="ECO:0000259" key="3">
    <source>
        <dbReference type="PROSITE" id="PS51762"/>
    </source>
</evidence>
<dbReference type="GO" id="GO:0005975">
    <property type="term" value="P:carbohydrate metabolic process"/>
    <property type="evidence" value="ECO:0007669"/>
    <property type="project" value="InterPro"/>
</dbReference>
<reference evidence="4 5" key="1">
    <citation type="submission" date="2017-07" db="EMBL/GenBank/DDBJ databases">
        <title>Draft whole genome sequences of clinical Proprionibacteriaceae strains.</title>
        <authorList>
            <person name="Bernier A.-M."/>
            <person name="Bernard K."/>
            <person name="Domingo M.-C."/>
        </authorList>
    </citation>
    <scope>NUCLEOTIDE SEQUENCE [LARGE SCALE GENOMIC DNA]</scope>
    <source>
        <strain evidence="4 5">NML 150081</strain>
    </source>
</reference>
<feature type="signal peptide" evidence="2">
    <location>
        <begin position="1"/>
        <end position="28"/>
    </location>
</feature>
<keyword evidence="5" id="KW-1185">Reference proteome</keyword>
<evidence type="ECO:0000313" key="4">
    <source>
        <dbReference type="EMBL" id="OYN88976.1"/>
    </source>
</evidence>
<dbReference type="PANTHER" id="PTHR10963:SF55">
    <property type="entry name" value="GLYCOSIDE HYDROLASE FAMILY 16 PROTEIN"/>
    <property type="match status" value="1"/>
</dbReference>
<dbReference type="InterPro" id="IPR000757">
    <property type="entry name" value="Beta-glucanase-like"/>
</dbReference>
<evidence type="ECO:0000313" key="5">
    <source>
        <dbReference type="Proteomes" id="UP000216300"/>
    </source>
</evidence>
<dbReference type="InterPro" id="IPR013207">
    <property type="entry name" value="LGFP"/>
</dbReference>
<dbReference type="AlphaFoldDB" id="A0A255EBR0"/>
<gene>
    <name evidence="4" type="ORF">CGZ91_11910</name>
</gene>
<dbReference type="InterPro" id="IPR013320">
    <property type="entry name" value="ConA-like_dom_sf"/>
</dbReference>
<dbReference type="InterPro" id="IPR050546">
    <property type="entry name" value="Glycosyl_Hydrlase_16"/>
</dbReference>
<proteinExistence type="inferred from homology"/>
<feature type="domain" description="GH16" evidence="3">
    <location>
        <begin position="498"/>
        <end position="788"/>
    </location>
</feature>
<comment type="similarity">
    <text evidence="1">Belongs to the glycosyl hydrolase 16 family.</text>
</comment>
<dbReference type="EMBL" id="NMVJ01000010">
    <property type="protein sequence ID" value="OYN88976.1"/>
    <property type="molecule type" value="Genomic_DNA"/>
</dbReference>
<accession>A0A255EBR0</accession>
<organism evidence="4 5">
    <name type="scientific">Parenemella sanctibonifatiensis</name>
    <dbReference type="NCBI Taxonomy" id="2016505"/>
    <lineage>
        <taxon>Bacteria</taxon>
        <taxon>Bacillati</taxon>
        <taxon>Actinomycetota</taxon>
        <taxon>Actinomycetes</taxon>
        <taxon>Propionibacteriales</taxon>
        <taxon>Propionibacteriaceae</taxon>
        <taxon>Parenemella</taxon>
    </lineage>
</organism>
<name>A0A255EBR0_9ACTN</name>
<protein>
    <recommendedName>
        <fullName evidence="3">GH16 domain-containing protein</fullName>
    </recommendedName>
</protein>
<dbReference type="PANTHER" id="PTHR10963">
    <property type="entry name" value="GLYCOSYL HYDROLASE-RELATED"/>
    <property type="match status" value="1"/>
</dbReference>
<evidence type="ECO:0000256" key="2">
    <source>
        <dbReference type="SAM" id="SignalP"/>
    </source>
</evidence>
<dbReference type="Proteomes" id="UP000216300">
    <property type="component" value="Unassembled WGS sequence"/>
</dbReference>
<dbReference type="Gene3D" id="2.60.120.200">
    <property type="match status" value="1"/>
</dbReference>